<gene>
    <name evidence="1" type="ORF">D8674_018648</name>
</gene>
<dbReference type="Proteomes" id="UP000327157">
    <property type="component" value="Chromosome 17"/>
</dbReference>
<proteinExistence type="predicted"/>
<accession>A0A5N5G5G9</accession>
<reference evidence="2" key="2">
    <citation type="submission" date="2019-10" db="EMBL/GenBank/DDBJ databases">
        <title>A de novo genome assembly of a pear dwarfing rootstock.</title>
        <authorList>
            <person name="Wang F."/>
            <person name="Wang J."/>
            <person name="Li S."/>
            <person name="Zhang Y."/>
            <person name="Fang M."/>
            <person name="Ma L."/>
            <person name="Zhao Y."/>
            <person name="Jiang S."/>
        </authorList>
    </citation>
    <scope>NUCLEOTIDE SEQUENCE [LARGE SCALE GENOMIC DNA]</scope>
</reference>
<reference evidence="1 2" key="3">
    <citation type="submission" date="2019-11" db="EMBL/GenBank/DDBJ databases">
        <title>A de novo genome assembly of a pear dwarfing rootstock.</title>
        <authorList>
            <person name="Wang F."/>
            <person name="Wang J."/>
            <person name="Li S."/>
            <person name="Zhang Y."/>
            <person name="Fang M."/>
            <person name="Ma L."/>
            <person name="Zhao Y."/>
            <person name="Jiang S."/>
        </authorList>
    </citation>
    <scope>NUCLEOTIDE SEQUENCE [LARGE SCALE GENOMIC DNA]</scope>
    <source>
        <strain evidence="1">S2</strain>
        <tissue evidence="1">Leaf</tissue>
    </source>
</reference>
<protein>
    <submittedName>
        <fullName evidence="1">Thaumatin-like protein 1</fullName>
    </submittedName>
</protein>
<organism evidence="1 2">
    <name type="scientific">Pyrus ussuriensis x Pyrus communis</name>
    <dbReference type="NCBI Taxonomy" id="2448454"/>
    <lineage>
        <taxon>Eukaryota</taxon>
        <taxon>Viridiplantae</taxon>
        <taxon>Streptophyta</taxon>
        <taxon>Embryophyta</taxon>
        <taxon>Tracheophyta</taxon>
        <taxon>Spermatophyta</taxon>
        <taxon>Magnoliopsida</taxon>
        <taxon>eudicotyledons</taxon>
        <taxon>Gunneridae</taxon>
        <taxon>Pentapetalae</taxon>
        <taxon>rosids</taxon>
        <taxon>fabids</taxon>
        <taxon>Rosales</taxon>
        <taxon>Rosaceae</taxon>
        <taxon>Amygdaloideae</taxon>
        <taxon>Maleae</taxon>
        <taxon>Pyrus</taxon>
    </lineage>
</organism>
<reference evidence="1 2" key="1">
    <citation type="submission" date="2019-09" db="EMBL/GenBank/DDBJ databases">
        <authorList>
            <person name="Ou C."/>
        </authorList>
    </citation>
    <scope>NUCLEOTIDE SEQUENCE [LARGE SCALE GENOMIC DNA]</scope>
    <source>
        <strain evidence="1">S2</strain>
        <tissue evidence="1">Leaf</tissue>
    </source>
</reference>
<comment type="caution">
    <text evidence="1">The sequence shown here is derived from an EMBL/GenBank/DDBJ whole genome shotgun (WGS) entry which is preliminary data.</text>
</comment>
<keyword evidence="2" id="KW-1185">Reference proteome</keyword>
<evidence type="ECO:0000313" key="2">
    <source>
        <dbReference type="Proteomes" id="UP000327157"/>
    </source>
</evidence>
<name>A0A5N5G5G9_9ROSA</name>
<evidence type="ECO:0000313" key="1">
    <source>
        <dbReference type="EMBL" id="KAB2610616.1"/>
    </source>
</evidence>
<sequence length="54" mass="5935">MSDPDETWLKGDDGGEISEVWGGLTIGGWSGVWGVIDGAQRLEERWEWGVGGDW</sequence>
<dbReference type="EMBL" id="SMOL01000487">
    <property type="protein sequence ID" value="KAB2610616.1"/>
    <property type="molecule type" value="Genomic_DNA"/>
</dbReference>
<dbReference type="AlphaFoldDB" id="A0A5N5G5G9"/>